<dbReference type="EMBL" id="JAUSSK010000005">
    <property type="protein sequence ID" value="MDQ0011140.1"/>
    <property type="molecule type" value="Genomic_DNA"/>
</dbReference>
<dbReference type="Pfam" id="PF12779">
    <property type="entry name" value="WXXGXW"/>
    <property type="match status" value="1"/>
</dbReference>
<sequence length="113" mass="12982">MTTLTRTLAAVAALGLAVGAASYTPPATAREYVSVTVSNRPPPPRFERVPPPRAGYVWAPGYWNWAGGRYVWVGGHWYAGRPGYVYRPPAWRPYGRGWRIERETWYRDPHWHR</sequence>
<dbReference type="RefSeq" id="WP_306851396.1">
    <property type="nucleotide sequence ID" value="NZ_JAUSSK010000005.1"/>
</dbReference>
<keyword evidence="1" id="KW-0732">Signal</keyword>
<reference evidence="2 3" key="1">
    <citation type="submission" date="2023-07" db="EMBL/GenBank/DDBJ databases">
        <title>Sorghum-associated microbial communities from plants grown in Nebraska, USA.</title>
        <authorList>
            <person name="Schachtman D."/>
        </authorList>
    </citation>
    <scope>NUCLEOTIDE SEQUENCE [LARGE SCALE GENOMIC DNA]</scope>
    <source>
        <strain evidence="2 3">CC60</strain>
    </source>
</reference>
<feature type="chain" id="PRO_5046352526" description="YXWGXW repeat-containing protein" evidence="1">
    <location>
        <begin position="30"/>
        <end position="113"/>
    </location>
</feature>
<evidence type="ECO:0008006" key="4">
    <source>
        <dbReference type="Google" id="ProtNLM"/>
    </source>
</evidence>
<protein>
    <recommendedName>
        <fullName evidence="4">YXWGXW repeat-containing protein</fullName>
    </recommendedName>
</protein>
<keyword evidence="3" id="KW-1185">Reference proteome</keyword>
<dbReference type="Proteomes" id="UP001237737">
    <property type="component" value="Unassembled WGS sequence"/>
</dbReference>
<accession>A0ABT9T2D9</accession>
<proteinExistence type="predicted"/>
<organism evidence="2 3">
    <name type="scientific">Luteibacter jiangsuensis</name>
    <dbReference type="NCBI Taxonomy" id="637577"/>
    <lineage>
        <taxon>Bacteria</taxon>
        <taxon>Pseudomonadati</taxon>
        <taxon>Pseudomonadota</taxon>
        <taxon>Gammaproteobacteria</taxon>
        <taxon>Lysobacterales</taxon>
        <taxon>Rhodanobacteraceae</taxon>
        <taxon>Luteibacter</taxon>
    </lineage>
</organism>
<evidence type="ECO:0000313" key="2">
    <source>
        <dbReference type="EMBL" id="MDQ0011140.1"/>
    </source>
</evidence>
<name>A0ABT9T2D9_9GAMM</name>
<feature type="signal peptide" evidence="1">
    <location>
        <begin position="1"/>
        <end position="29"/>
    </location>
</feature>
<comment type="caution">
    <text evidence="2">The sequence shown here is derived from an EMBL/GenBank/DDBJ whole genome shotgun (WGS) entry which is preliminary data.</text>
</comment>
<dbReference type="InterPro" id="IPR024447">
    <property type="entry name" value="YXWGXW_rpt"/>
</dbReference>
<gene>
    <name evidence="2" type="ORF">J2T07_003350</name>
</gene>
<evidence type="ECO:0000313" key="3">
    <source>
        <dbReference type="Proteomes" id="UP001237737"/>
    </source>
</evidence>
<evidence type="ECO:0000256" key="1">
    <source>
        <dbReference type="SAM" id="SignalP"/>
    </source>
</evidence>